<evidence type="ECO:0000313" key="4">
    <source>
        <dbReference type="Proteomes" id="UP000004995"/>
    </source>
</evidence>
<dbReference type="InterPro" id="IPR046349">
    <property type="entry name" value="C1-like_sf"/>
</dbReference>
<reference evidence="4" key="1">
    <citation type="journal article" date="2012" name="Nat. Biotechnol.">
        <title>Reference genome sequence of the model plant Setaria.</title>
        <authorList>
            <person name="Bennetzen J.L."/>
            <person name="Schmutz J."/>
            <person name="Wang H."/>
            <person name="Percifield R."/>
            <person name="Hawkins J."/>
            <person name="Pontaroli A.C."/>
            <person name="Estep M."/>
            <person name="Feng L."/>
            <person name="Vaughn J.N."/>
            <person name="Grimwood J."/>
            <person name="Jenkins J."/>
            <person name="Barry K."/>
            <person name="Lindquist E."/>
            <person name="Hellsten U."/>
            <person name="Deshpande S."/>
            <person name="Wang X."/>
            <person name="Wu X."/>
            <person name="Mitros T."/>
            <person name="Triplett J."/>
            <person name="Yang X."/>
            <person name="Ye C.Y."/>
            <person name="Mauro-Herrera M."/>
            <person name="Wang L."/>
            <person name="Li P."/>
            <person name="Sharma M."/>
            <person name="Sharma R."/>
            <person name="Ronald P.C."/>
            <person name="Panaud O."/>
            <person name="Kellogg E.A."/>
            <person name="Brutnell T.P."/>
            <person name="Doust A.N."/>
            <person name="Tuskan G.A."/>
            <person name="Rokhsar D."/>
            <person name="Devos K.M."/>
        </authorList>
    </citation>
    <scope>NUCLEOTIDE SEQUENCE [LARGE SCALE GENOMIC DNA]</scope>
    <source>
        <strain evidence="4">cv. Yugu1</strain>
    </source>
</reference>
<protein>
    <recommendedName>
        <fullName evidence="2">DC1 domain-containing protein</fullName>
    </recommendedName>
</protein>
<keyword evidence="4" id="KW-1185">Reference proteome</keyword>
<sequence>MKMIKDPPPEISFDAHPTHRLKLVMPAAAGEQPFWCDGCKEPGGGKGRRYRCGGGCDFDLHECCALAEPTLKHPLLGDDLEFKLLLPEAAAAAAVPPACTACGCAASGLVYHCSNKKQGLYLHPCCAALRMESFLHDGHHVQLCGEARLRCVVCGEKARTFSSSRKLWAYRWRYNGAEGYLHSWEEAYQDGSVLEASVPIMKGVLRRRSPGEAGSSATSSGIELGILGMELANNIADSR</sequence>
<dbReference type="STRING" id="4555.K3Y354"/>
<dbReference type="PANTHER" id="PTHR46477:SF21">
    <property type="entry name" value="CYSTEINE_HISTIDINE-RICH C1 DOMAIN FAMILY PROTEIN"/>
    <property type="match status" value="1"/>
</dbReference>
<reference evidence="3" key="2">
    <citation type="submission" date="2018-08" db="UniProtKB">
        <authorList>
            <consortium name="EnsemblPlants"/>
        </authorList>
    </citation>
    <scope>IDENTIFICATION</scope>
    <source>
        <strain evidence="3">Yugu1</strain>
    </source>
</reference>
<dbReference type="SUPFAM" id="SSF57889">
    <property type="entry name" value="Cysteine-rich domain"/>
    <property type="match status" value="2"/>
</dbReference>
<dbReference type="EnsemblPlants" id="KQL11591">
    <property type="protein sequence ID" value="KQL11591"/>
    <property type="gene ID" value="SETIT_008639mg"/>
</dbReference>
<dbReference type="InParanoid" id="K3Y354"/>
<accession>K3Y354</accession>
<proteinExistence type="predicted"/>
<evidence type="ECO:0000256" key="1">
    <source>
        <dbReference type="ARBA" id="ARBA00022737"/>
    </source>
</evidence>
<dbReference type="Pfam" id="PF03107">
    <property type="entry name" value="C1_2"/>
    <property type="match status" value="1"/>
</dbReference>
<dbReference type="Gramene" id="KQL11591">
    <property type="protein sequence ID" value="KQL11591"/>
    <property type="gene ID" value="SETIT_008639mg"/>
</dbReference>
<dbReference type="InterPro" id="IPR004146">
    <property type="entry name" value="DC1"/>
</dbReference>
<dbReference type="Proteomes" id="UP000004995">
    <property type="component" value="Unassembled WGS sequence"/>
</dbReference>
<evidence type="ECO:0000313" key="3">
    <source>
        <dbReference type="EnsemblPlants" id="KQL11591"/>
    </source>
</evidence>
<keyword evidence="1" id="KW-0677">Repeat</keyword>
<name>K3Y354_SETIT</name>
<evidence type="ECO:0000259" key="2">
    <source>
        <dbReference type="Pfam" id="PF03107"/>
    </source>
</evidence>
<dbReference type="PANTHER" id="PTHR46477">
    <property type="entry name" value="CYSTEINE/HISTIDINE-RICH C1 DOMAIN FAMILY PROTEIN"/>
    <property type="match status" value="1"/>
</dbReference>
<feature type="domain" description="DC1" evidence="2">
    <location>
        <begin position="16"/>
        <end position="65"/>
    </location>
</feature>
<dbReference type="HOGENOM" id="CLU_056082_1_0_1"/>
<dbReference type="AlphaFoldDB" id="K3Y354"/>
<organism evidence="3 4">
    <name type="scientific">Setaria italica</name>
    <name type="common">Foxtail millet</name>
    <name type="synonym">Panicum italicum</name>
    <dbReference type="NCBI Taxonomy" id="4555"/>
    <lineage>
        <taxon>Eukaryota</taxon>
        <taxon>Viridiplantae</taxon>
        <taxon>Streptophyta</taxon>
        <taxon>Embryophyta</taxon>
        <taxon>Tracheophyta</taxon>
        <taxon>Spermatophyta</taxon>
        <taxon>Magnoliopsida</taxon>
        <taxon>Liliopsida</taxon>
        <taxon>Poales</taxon>
        <taxon>Poaceae</taxon>
        <taxon>PACMAD clade</taxon>
        <taxon>Panicoideae</taxon>
        <taxon>Panicodae</taxon>
        <taxon>Paniceae</taxon>
        <taxon>Cenchrinae</taxon>
        <taxon>Setaria</taxon>
    </lineage>
</organism>
<dbReference type="EMBL" id="AGNK02002632">
    <property type="status" value="NOT_ANNOTATED_CDS"/>
    <property type="molecule type" value="Genomic_DNA"/>
</dbReference>
<dbReference type="eggNOG" id="ENOG502QUAU">
    <property type="taxonomic scope" value="Eukaryota"/>
</dbReference>